<protein>
    <recommendedName>
        <fullName evidence="2">T. brucei spp.-specific protein</fullName>
    </recommendedName>
</protein>
<name>A0A3L6L918_9TRYP</name>
<dbReference type="AlphaFoldDB" id="A0A3L6L918"/>
<evidence type="ECO:0008006" key="2">
    <source>
        <dbReference type="Google" id="ProtNLM"/>
    </source>
</evidence>
<evidence type="ECO:0000313" key="1">
    <source>
        <dbReference type="EMBL" id="RHW72755.1"/>
    </source>
</evidence>
<organism evidence="1">
    <name type="scientific">Trypanosoma brucei equiperdum</name>
    <dbReference type="NCBI Taxonomy" id="630700"/>
    <lineage>
        <taxon>Eukaryota</taxon>
        <taxon>Discoba</taxon>
        <taxon>Euglenozoa</taxon>
        <taxon>Kinetoplastea</taxon>
        <taxon>Metakinetoplastina</taxon>
        <taxon>Trypanosomatida</taxon>
        <taxon>Trypanosomatidae</taxon>
        <taxon>Trypanosoma</taxon>
    </lineage>
</organism>
<dbReference type="Proteomes" id="UP000266743">
    <property type="component" value="Chromosome 4"/>
</dbReference>
<reference evidence="1" key="1">
    <citation type="submission" date="2018-09" db="EMBL/GenBank/DDBJ databases">
        <title>whole genome sequence of T. equiperdum IVM-t1 strain.</title>
        <authorList>
            <person name="Suganuma K."/>
        </authorList>
    </citation>
    <scope>NUCLEOTIDE SEQUENCE [LARGE SCALE GENOMIC DNA]</scope>
    <source>
        <strain evidence="1">IVM-t1</strain>
    </source>
</reference>
<accession>A0A3L6L918</accession>
<proteinExistence type="predicted"/>
<comment type="caution">
    <text evidence="1">The sequence shown here is derived from an EMBL/GenBank/DDBJ whole genome shotgun (WGS) entry which is preliminary data.</text>
</comment>
<sequence length="185" mass="21134">MLTTSFMAVVEPKNATFAACRIFAFHAPGILVVRGPFTRALGRCGPFFIIWMKFGGMRLWRHRRWVCFGRARANHGLSSLLLRRFSVPFFHPLHGNYFHRFLPVSWPCPCTLDGGFLRVVLAGVSETQYSCARGTFVHFLLPVLSLHRHIHCFPLECRIFHHFPMAGSNLSSYSDRGKCVTYTSL</sequence>
<dbReference type="EMBL" id="QSBY01000004">
    <property type="protein sequence ID" value="RHW72755.1"/>
    <property type="molecule type" value="Genomic_DNA"/>
</dbReference>
<gene>
    <name evidence="1" type="ORF">DPX39_040084300</name>
</gene>